<evidence type="ECO:0000313" key="5">
    <source>
        <dbReference type="EMBL" id="TPX49728.1"/>
    </source>
</evidence>
<gene>
    <name evidence="4" type="ORF">SeLEV6574_g02284</name>
    <name evidence="5" type="ORF">SeMB42_g02522</name>
</gene>
<evidence type="ECO:0008006" key="8">
    <source>
        <dbReference type="Google" id="ProtNLM"/>
    </source>
</evidence>
<proteinExistence type="predicted"/>
<comment type="caution">
    <text evidence="4">The sequence shown here is derived from an EMBL/GenBank/DDBJ whole genome shotgun (WGS) entry which is preliminary data.</text>
</comment>
<keyword evidence="2" id="KW-0812">Transmembrane</keyword>
<sequence>MKVPYPLAFAAISLTLAVATGDQSIDGHTIVKRWDGASSSASSRNDGNGSESVSNELAVRSGQSRPEEPAEHVENILEVITHEFFLHLWVNASMLVFMMLHILMLSEIPQWGAVLVLPVASMAPLLLGMTDTMVVPVWRHSEARRRYHPISTLALMAGVLLILANFAIPAVTHRLAMSLITSGSRTLSKRTEALMRVAVYLSHLVHAGHAINTMKHLVSMTRWGQRQRLRRFAGHGPSVSDTDDHGTPHRVHGSSHFRDIHASSSGLARQSRRDDLHSPVMDASNSRAPSPQGSQMHIRIQGSAPDVAGLARTRGNGVGQSNTARGALYGFRSGSSQDVAGPSRALPAHRPHGA</sequence>
<evidence type="ECO:0000313" key="7">
    <source>
        <dbReference type="Proteomes" id="UP000320475"/>
    </source>
</evidence>
<keyword evidence="3" id="KW-0732">Signal</keyword>
<feature type="transmembrane region" description="Helical" evidence="2">
    <location>
        <begin position="150"/>
        <end position="172"/>
    </location>
</feature>
<dbReference type="Proteomes" id="UP000317494">
    <property type="component" value="Unassembled WGS sequence"/>
</dbReference>
<feature type="region of interest" description="Disordered" evidence="1">
    <location>
        <begin position="313"/>
        <end position="354"/>
    </location>
</feature>
<keyword evidence="2" id="KW-0472">Membrane</keyword>
<evidence type="ECO:0000313" key="6">
    <source>
        <dbReference type="Proteomes" id="UP000317494"/>
    </source>
</evidence>
<keyword evidence="6" id="KW-1185">Reference proteome</keyword>
<feature type="region of interest" description="Disordered" evidence="1">
    <location>
        <begin position="233"/>
        <end position="296"/>
    </location>
</feature>
<dbReference type="EMBL" id="QEAN01000078">
    <property type="protein sequence ID" value="TPX49728.1"/>
    <property type="molecule type" value="Genomic_DNA"/>
</dbReference>
<dbReference type="EMBL" id="QEAM01000061">
    <property type="protein sequence ID" value="TPX48051.1"/>
    <property type="molecule type" value="Genomic_DNA"/>
</dbReference>
<feature type="compositionally biased region" description="Polar residues" evidence="1">
    <location>
        <begin position="283"/>
        <end position="295"/>
    </location>
</feature>
<feature type="compositionally biased region" description="Polar residues" evidence="1">
    <location>
        <begin position="37"/>
        <end position="55"/>
    </location>
</feature>
<evidence type="ECO:0000256" key="1">
    <source>
        <dbReference type="SAM" id="MobiDB-lite"/>
    </source>
</evidence>
<evidence type="ECO:0000256" key="3">
    <source>
        <dbReference type="SAM" id="SignalP"/>
    </source>
</evidence>
<dbReference type="AlphaFoldDB" id="A0A507D9C2"/>
<keyword evidence="2" id="KW-1133">Transmembrane helix</keyword>
<feature type="region of interest" description="Disordered" evidence="1">
    <location>
        <begin position="36"/>
        <end position="69"/>
    </location>
</feature>
<feature type="transmembrane region" description="Helical" evidence="2">
    <location>
        <begin position="84"/>
        <end position="104"/>
    </location>
</feature>
<accession>A0A507D9C2</accession>
<reference evidence="6 7" key="1">
    <citation type="journal article" date="2019" name="Sci. Rep.">
        <title>Comparative genomics of chytrid fungi reveal insights into the obligate biotrophic and pathogenic lifestyle of Synchytrium endobioticum.</title>
        <authorList>
            <person name="van de Vossenberg B.T.L.H."/>
            <person name="Warris S."/>
            <person name="Nguyen H.D.T."/>
            <person name="van Gent-Pelzer M.P.E."/>
            <person name="Joly D.L."/>
            <person name="van de Geest H.C."/>
            <person name="Bonants P.J.M."/>
            <person name="Smith D.S."/>
            <person name="Levesque C.A."/>
            <person name="van der Lee T.A.J."/>
        </authorList>
    </citation>
    <scope>NUCLEOTIDE SEQUENCE [LARGE SCALE GENOMIC DNA]</scope>
    <source>
        <strain evidence="4 7">LEV6574</strain>
        <strain evidence="5 6">MB42</strain>
    </source>
</reference>
<dbReference type="Proteomes" id="UP000320475">
    <property type="component" value="Unassembled WGS sequence"/>
</dbReference>
<organism evidence="4 7">
    <name type="scientific">Synchytrium endobioticum</name>
    <dbReference type="NCBI Taxonomy" id="286115"/>
    <lineage>
        <taxon>Eukaryota</taxon>
        <taxon>Fungi</taxon>
        <taxon>Fungi incertae sedis</taxon>
        <taxon>Chytridiomycota</taxon>
        <taxon>Chytridiomycota incertae sedis</taxon>
        <taxon>Chytridiomycetes</taxon>
        <taxon>Synchytriales</taxon>
        <taxon>Synchytriaceae</taxon>
        <taxon>Synchytrium</taxon>
    </lineage>
</organism>
<feature type="transmembrane region" description="Helical" evidence="2">
    <location>
        <begin position="111"/>
        <end position="130"/>
    </location>
</feature>
<feature type="chain" id="PRO_5036131031" description="Peptidase S54 rhomboid domain-containing protein" evidence="3">
    <location>
        <begin position="22"/>
        <end position="354"/>
    </location>
</feature>
<dbReference type="VEuPathDB" id="FungiDB:SeMB42_g02522"/>
<evidence type="ECO:0000256" key="2">
    <source>
        <dbReference type="SAM" id="Phobius"/>
    </source>
</evidence>
<name>A0A507D9C2_9FUNG</name>
<protein>
    <recommendedName>
        <fullName evidence="8">Peptidase S54 rhomboid domain-containing protein</fullName>
    </recommendedName>
</protein>
<evidence type="ECO:0000313" key="4">
    <source>
        <dbReference type="EMBL" id="TPX48051.1"/>
    </source>
</evidence>
<feature type="signal peptide" evidence="3">
    <location>
        <begin position="1"/>
        <end position="21"/>
    </location>
</feature>